<evidence type="ECO:0000313" key="2">
    <source>
        <dbReference type="EMBL" id="KAJ1136821.1"/>
    </source>
</evidence>
<name>A0AAV7Q8E9_PLEWA</name>
<organism evidence="2 3">
    <name type="scientific">Pleurodeles waltl</name>
    <name type="common">Iberian ribbed newt</name>
    <dbReference type="NCBI Taxonomy" id="8319"/>
    <lineage>
        <taxon>Eukaryota</taxon>
        <taxon>Metazoa</taxon>
        <taxon>Chordata</taxon>
        <taxon>Craniata</taxon>
        <taxon>Vertebrata</taxon>
        <taxon>Euteleostomi</taxon>
        <taxon>Amphibia</taxon>
        <taxon>Batrachia</taxon>
        <taxon>Caudata</taxon>
        <taxon>Salamandroidea</taxon>
        <taxon>Salamandridae</taxon>
        <taxon>Pleurodelinae</taxon>
        <taxon>Pleurodeles</taxon>
    </lineage>
</organism>
<dbReference type="Proteomes" id="UP001066276">
    <property type="component" value="Chromosome 6"/>
</dbReference>
<gene>
    <name evidence="2" type="ORF">NDU88_003235</name>
</gene>
<dbReference type="EMBL" id="JANPWB010000010">
    <property type="protein sequence ID" value="KAJ1136821.1"/>
    <property type="molecule type" value="Genomic_DNA"/>
</dbReference>
<reference evidence="2" key="1">
    <citation type="journal article" date="2022" name="bioRxiv">
        <title>Sequencing and chromosome-scale assembly of the giantPleurodeles waltlgenome.</title>
        <authorList>
            <person name="Brown T."/>
            <person name="Elewa A."/>
            <person name="Iarovenko S."/>
            <person name="Subramanian E."/>
            <person name="Araus A.J."/>
            <person name="Petzold A."/>
            <person name="Susuki M."/>
            <person name="Suzuki K.-i.T."/>
            <person name="Hayashi T."/>
            <person name="Toyoda A."/>
            <person name="Oliveira C."/>
            <person name="Osipova E."/>
            <person name="Leigh N.D."/>
            <person name="Simon A."/>
            <person name="Yun M.H."/>
        </authorList>
    </citation>
    <scope>NUCLEOTIDE SEQUENCE</scope>
    <source>
        <strain evidence="2">20211129_DDA</strain>
        <tissue evidence="2">Liver</tissue>
    </source>
</reference>
<evidence type="ECO:0000313" key="3">
    <source>
        <dbReference type="Proteomes" id="UP001066276"/>
    </source>
</evidence>
<dbReference type="AlphaFoldDB" id="A0AAV7Q8E9"/>
<evidence type="ECO:0000256" key="1">
    <source>
        <dbReference type="SAM" id="MobiDB-lite"/>
    </source>
</evidence>
<protein>
    <submittedName>
        <fullName evidence="2">Uncharacterized protein</fullName>
    </submittedName>
</protein>
<sequence length="108" mass="10934">MGPPGVCWQLVLPIGRKPWLPGARAPLEKLTGPPAAGAGAPCGDVLYAAGLAAVLGGARRGRVVYAGAQGVALCCPTRRREEAAPPDVSRSGSPGPGRPQCNPHRGHV</sequence>
<comment type="caution">
    <text evidence="2">The sequence shown here is derived from an EMBL/GenBank/DDBJ whole genome shotgun (WGS) entry which is preliminary data.</text>
</comment>
<accession>A0AAV7Q8E9</accession>
<proteinExistence type="predicted"/>
<keyword evidence="3" id="KW-1185">Reference proteome</keyword>
<feature type="region of interest" description="Disordered" evidence="1">
    <location>
        <begin position="79"/>
        <end position="108"/>
    </location>
</feature>